<dbReference type="AlphaFoldDB" id="A0A507AYQ5"/>
<dbReference type="PANTHER" id="PTHR23321:SF26">
    <property type="entry name" value="SMALL RIBOSOMAL SUBUNIT PROTEIN US15M"/>
    <property type="match status" value="1"/>
</dbReference>
<organism evidence="5 6">
    <name type="scientific">Thyridium curvatum</name>
    <dbReference type="NCBI Taxonomy" id="1093900"/>
    <lineage>
        <taxon>Eukaryota</taxon>
        <taxon>Fungi</taxon>
        <taxon>Dikarya</taxon>
        <taxon>Ascomycota</taxon>
        <taxon>Pezizomycotina</taxon>
        <taxon>Sordariomycetes</taxon>
        <taxon>Sordariomycetidae</taxon>
        <taxon>Thyridiales</taxon>
        <taxon>Thyridiaceae</taxon>
        <taxon>Thyridium</taxon>
    </lineage>
</organism>
<dbReference type="Gene3D" id="1.10.287.10">
    <property type="entry name" value="S15/NS1, RNA-binding"/>
    <property type="match status" value="1"/>
</dbReference>
<dbReference type="InParanoid" id="A0A507AYQ5"/>
<dbReference type="GO" id="GO:0003735">
    <property type="term" value="F:structural constituent of ribosome"/>
    <property type="evidence" value="ECO:0007669"/>
    <property type="project" value="InterPro"/>
</dbReference>
<protein>
    <recommendedName>
        <fullName evidence="7">Ribosomal protein S15</fullName>
    </recommendedName>
</protein>
<dbReference type="GeneID" id="41976285"/>
<evidence type="ECO:0000256" key="3">
    <source>
        <dbReference type="ARBA" id="ARBA00023274"/>
    </source>
</evidence>
<dbReference type="GO" id="GO:0006412">
    <property type="term" value="P:translation"/>
    <property type="evidence" value="ECO:0007669"/>
    <property type="project" value="InterPro"/>
</dbReference>
<evidence type="ECO:0000256" key="2">
    <source>
        <dbReference type="ARBA" id="ARBA00022980"/>
    </source>
</evidence>
<sequence>MPPRISGPEGLRSLTLCLRPAAKPSTTPFLPLTQTANLSQKEKKRLMKQEPYRWAQIQQRKAVHVKKQEELQRSRDAGWGDQIHGKPTPFVASFDTAGQANRTPPMTDGNGVPIGEPHDLPTSPEILNHLLSRSELEEAIATSYQLAEPVENPNSTLIDPVAQEKEQQEYQENHRKAVIALQRITALENGSSKDRLHANIRRCIETFGRHNTDQTLRPRPRGPAGQQQAAQPVARAGPDTGSSEVQIAILTAKIRALSKALDAPKGQKDKHNKRNLRNLCHRRQRLLKYMEKKEKGSERWTHMLETLGLTPATWQQQISF</sequence>
<evidence type="ECO:0000313" key="5">
    <source>
        <dbReference type="EMBL" id="TPX09991.1"/>
    </source>
</evidence>
<keyword evidence="3" id="KW-0687">Ribonucleoprotein</keyword>
<evidence type="ECO:0000313" key="6">
    <source>
        <dbReference type="Proteomes" id="UP000319257"/>
    </source>
</evidence>
<dbReference type="GO" id="GO:1990904">
    <property type="term" value="C:ribonucleoprotein complex"/>
    <property type="evidence" value="ECO:0007669"/>
    <property type="project" value="UniProtKB-KW"/>
</dbReference>
<proteinExistence type="inferred from homology"/>
<feature type="compositionally biased region" description="Low complexity" evidence="4">
    <location>
        <begin position="222"/>
        <end position="238"/>
    </location>
</feature>
<comment type="caution">
    <text evidence="5">The sequence shown here is derived from an EMBL/GenBank/DDBJ whole genome shotgun (WGS) entry which is preliminary data.</text>
</comment>
<dbReference type="OrthoDB" id="441444at2759"/>
<name>A0A507AYQ5_9PEZI</name>
<keyword evidence="6" id="KW-1185">Reference proteome</keyword>
<dbReference type="RefSeq" id="XP_030991702.1">
    <property type="nucleotide sequence ID" value="XM_031143737.1"/>
</dbReference>
<dbReference type="PANTHER" id="PTHR23321">
    <property type="entry name" value="RIBOSOMAL PROTEIN S15, BACTERIAL AND ORGANELLAR"/>
    <property type="match status" value="1"/>
</dbReference>
<dbReference type="EMBL" id="SKBQ01000060">
    <property type="protein sequence ID" value="TPX09991.1"/>
    <property type="molecule type" value="Genomic_DNA"/>
</dbReference>
<comment type="similarity">
    <text evidence="1">Belongs to the universal ribosomal protein uS15 family.</text>
</comment>
<dbReference type="CDD" id="cd00353">
    <property type="entry name" value="Ribosomal_S15p_S13e"/>
    <property type="match status" value="1"/>
</dbReference>
<dbReference type="InterPro" id="IPR005290">
    <property type="entry name" value="Ribosomal_uS15_bac-type"/>
</dbReference>
<gene>
    <name evidence="5" type="ORF">E0L32_008838</name>
</gene>
<evidence type="ECO:0008006" key="7">
    <source>
        <dbReference type="Google" id="ProtNLM"/>
    </source>
</evidence>
<feature type="region of interest" description="Disordered" evidence="4">
    <location>
        <begin position="209"/>
        <end position="240"/>
    </location>
</feature>
<accession>A0A507AYQ5</accession>
<dbReference type="GO" id="GO:0005737">
    <property type="term" value="C:cytoplasm"/>
    <property type="evidence" value="ECO:0007669"/>
    <property type="project" value="UniProtKB-ARBA"/>
</dbReference>
<reference evidence="5 6" key="1">
    <citation type="submission" date="2019-06" db="EMBL/GenBank/DDBJ databases">
        <title>Draft genome sequence of the filamentous fungus Phialemoniopsis curvata isolated from diesel fuel.</title>
        <authorList>
            <person name="Varaljay V.A."/>
            <person name="Lyon W.J."/>
            <person name="Crouch A.L."/>
            <person name="Drake C.E."/>
            <person name="Hollomon J.M."/>
            <person name="Nadeau L.J."/>
            <person name="Nunn H.S."/>
            <person name="Stevenson B.S."/>
            <person name="Bojanowski C.L."/>
            <person name="Crookes-Goodson W.J."/>
        </authorList>
    </citation>
    <scope>NUCLEOTIDE SEQUENCE [LARGE SCALE GENOMIC DNA]</scope>
    <source>
        <strain evidence="5 6">D216</strain>
    </source>
</reference>
<dbReference type="SUPFAM" id="SSF47060">
    <property type="entry name" value="S15/NS1 RNA-binding domain"/>
    <property type="match status" value="1"/>
</dbReference>
<keyword evidence="2" id="KW-0689">Ribosomal protein</keyword>
<dbReference type="Pfam" id="PF00312">
    <property type="entry name" value="Ribosomal_S15"/>
    <property type="match status" value="1"/>
</dbReference>
<evidence type="ECO:0000256" key="4">
    <source>
        <dbReference type="SAM" id="MobiDB-lite"/>
    </source>
</evidence>
<dbReference type="InterPro" id="IPR000589">
    <property type="entry name" value="Ribosomal_uS15"/>
</dbReference>
<dbReference type="Proteomes" id="UP000319257">
    <property type="component" value="Unassembled WGS sequence"/>
</dbReference>
<dbReference type="SMART" id="SM01387">
    <property type="entry name" value="Ribosomal_S15"/>
    <property type="match status" value="1"/>
</dbReference>
<evidence type="ECO:0000256" key="1">
    <source>
        <dbReference type="ARBA" id="ARBA00008434"/>
    </source>
</evidence>
<dbReference type="STRING" id="1093900.A0A507AYQ5"/>
<dbReference type="GO" id="GO:0005840">
    <property type="term" value="C:ribosome"/>
    <property type="evidence" value="ECO:0007669"/>
    <property type="project" value="UniProtKB-KW"/>
</dbReference>
<dbReference type="InterPro" id="IPR009068">
    <property type="entry name" value="uS15_NS1_RNA-bd_sf"/>
</dbReference>